<evidence type="ECO:0000313" key="2">
    <source>
        <dbReference type="EMBL" id="OWP03223.1"/>
    </source>
</evidence>
<comment type="caution">
    <text evidence="2">The sequence shown here is derived from an EMBL/GenBank/DDBJ whole genome shotgun (WGS) entry which is preliminary data.</text>
</comment>
<feature type="region of interest" description="Disordered" evidence="1">
    <location>
        <begin position="243"/>
        <end position="275"/>
    </location>
</feature>
<keyword evidence="3" id="KW-1185">Reference proteome</keyword>
<dbReference type="AlphaFoldDB" id="A0A218Z6R6"/>
<dbReference type="Proteomes" id="UP000242519">
    <property type="component" value="Unassembled WGS sequence"/>
</dbReference>
<feature type="compositionally biased region" description="Polar residues" evidence="1">
    <location>
        <begin position="101"/>
        <end position="114"/>
    </location>
</feature>
<evidence type="ECO:0000313" key="3">
    <source>
        <dbReference type="Proteomes" id="UP000242519"/>
    </source>
</evidence>
<dbReference type="InParanoid" id="A0A218Z6R6"/>
<evidence type="ECO:0000256" key="1">
    <source>
        <dbReference type="SAM" id="MobiDB-lite"/>
    </source>
</evidence>
<dbReference type="STRING" id="503106.A0A218Z6R6"/>
<dbReference type="OrthoDB" id="4708870at2759"/>
<sequence length="480" mass="53983">MDHPVPSDPLTVLACFSRLNINPHNRNNGRKRLRHPYPSPLNSPNASSFLVFSPITAAYDQSVTPKLKVVETLARDLGAIAWIAGAKGQAMNIAIPWPQESSPSTLTASQNNTEQQDHASEPVPVPAVKKFIQLDIHILATSHELDWHLFHAAHGDLWSILGSTIRPFGLTINHSGLHLRIPSIETHDRKNSLVLLTSSPTAALQFLGLDAERWWHPFGSQQEMFEYAAGCRLFWVKTESDFEEEQGDKEESGVKMNSGMGMQDIGIRDQSGDRKVEKRLNTNDRQRLLKRPIFRAWIEDFVPSKRSSPSDPNRSPNPPLTRDQVRAEAFSTFGPAVQHAYTTREKAFLRAKNIDDIWQIAIKQNVPGTLDPQVRSAACRFLKGVLMDEEILWHGEKPKAAERDGNGFWDGEEVGAFVRENWEEAGRLGMLWQREKAAEGMRAKAEEKRIAAEAMTEKMEGERRGGERDMYADVHPAVRG</sequence>
<gene>
    <name evidence="2" type="ORF">B2J93_2955</name>
</gene>
<accession>A0A218Z6R6</accession>
<feature type="region of interest" description="Disordered" evidence="1">
    <location>
        <begin position="101"/>
        <end position="121"/>
    </location>
</feature>
<protein>
    <submittedName>
        <fullName evidence="2">Uncharacterized protein</fullName>
    </submittedName>
</protein>
<feature type="region of interest" description="Disordered" evidence="1">
    <location>
        <begin position="454"/>
        <end position="480"/>
    </location>
</feature>
<organism evidence="2 3">
    <name type="scientific">Diplocarpon coronariae</name>
    <dbReference type="NCBI Taxonomy" id="2795749"/>
    <lineage>
        <taxon>Eukaryota</taxon>
        <taxon>Fungi</taxon>
        <taxon>Dikarya</taxon>
        <taxon>Ascomycota</taxon>
        <taxon>Pezizomycotina</taxon>
        <taxon>Leotiomycetes</taxon>
        <taxon>Helotiales</taxon>
        <taxon>Drepanopezizaceae</taxon>
        <taxon>Diplocarpon</taxon>
    </lineage>
</organism>
<dbReference type="EMBL" id="MZNU01000177">
    <property type="protein sequence ID" value="OWP03223.1"/>
    <property type="molecule type" value="Genomic_DNA"/>
</dbReference>
<feature type="compositionally biased region" description="Basic and acidic residues" evidence="1">
    <location>
        <begin position="266"/>
        <end position="275"/>
    </location>
</feature>
<name>A0A218Z6R6_9HELO</name>
<reference evidence="2 3" key="1">
    <citation type="submission" date="2017-04" db="EMBL/GenBank/DDBJ databases">
        <title>Draft genome sequence of Marssonina coronaria NL1: causal agent of apple blotch.</title>
        <authorList>
            <person name="Cheng Q."/>
        </authorList>
    </citation>
    <scope>NUCLEOTIDE SEQUENCE [LARGE SCALE GENOMIC DNA]</scope>
    <source>
        <strain evidence="2 3">NL1</strain>
    </source>
</reference>
<feature type="compositionally biased region" description="Basic and acidic residues" evidence="1">
    <location>
        <begin position="454"/>
        <end position="472"/>
    </location>
</feature>
<proteinExistence type="predicted"/>